<dbReference type="Proteomes" id="UP000187283">
    <property type="component" value="Unassembled WGS sequence"/>
</dbReference>
<dbReference type="PANTHER" id="PTHR22950">
    <property type="entry name" value="AMINO ACID TRANSPORTER"/>
    <property type="match status" value="1"/>
</dbReference>
<name>A0A1R1XRV1_9FUNG</name>
<keyword evidence="4 7" id="KW-1133">Transmembrane helix</keyword>
<feature type="transmembrane region" description="Helical" evidence="7">
    <location>
        <begin position="623"/>
        <end position="646"/>
    </location>
</feature>
<dbReference type="GO" id="GO:0005774">
    <property type="term" value="C:vacuolar membrane"/>
    <property type="evidence" value="ECO:0007669"/>
    <property type="project" value="TreeGrafter"/>
</dbReference>
<feature type="transmembrane region" description="Helical" evidence="7">
    <location>
        <begin position="658"/>
        <end position="681"/>
    </location>
</feature>
<dbReference type="Pfam" id="PF01490">
    <property type="entry name" value="Aa_trans"/>
    <property type="match status" value="1"/>
</dbReference>
<keyword evidence="3 7" id="KW-0812">Transmembrane</keyword>
<organism evidence="9 10">
    <name type="scientific">Smittium culicis</name>
    <dbReference type="NCBI Taxonomy" id="133412"/>
    <lineage>
        <taxon>Eukaryota</taxon>
        <taxon>Fungi</taxon>
        <taxon>Fungi incertae sedis</taxon>
        <taxon>Zoopagomycota</taxon>
        <taxon>Kickxellomycotina</taxon>
        <taxon>Harpellomycetes</taxon>
        <taxon>Harpellales</taxon>
        <taxon>Legeriomycetaceae</taxon>
        <taxon>Smittium</taxon>
    </lineage>
</organism>
<evidence type="ECO:0000259" key="8">
    <source>
        <dbReference type="Pfam" id="PF01490"/>
    </source>
</evidence>
<proteinExistence type="inferred from homology"/>
<feature type="domain" description="Amino acid transporter transmembrane" evidence="8">
    <location>
        <begin position="442"/>
        <end position="822"/>
    </location>
</feature>
<accession>A0A1R1XRV1</accession>
<evidence type="ECO:0000313" key="10">
    <source>
        <dbReference type="Proteomes" id="UP000187283"/>
    </source>
</evidence>
<feature type="compositionally biased region" description="Polar residues" evidence="6">
    <location>
        <begin position="97"/>
        <end position="107"/>
    </location>
</feature>
<feature type="compositionally biased region" description="Basic and acidic residues" evidence="6">
    <location>
        <begin position="1"/>
        <end position="14"/>
    </location>
</feature>
<evidence type="ECO:0000256" key="2">
    <source>
        <dbReference type="ARBA" id="ARBA00008066"/>
    </source>
</evidence>
<evidence type="ECO:0000256" key="4">
    <source>
        <dbReference type="ARBA" id="ARBA00022989"/>
    </source>
</evidence>
<feature type="region of interest" description="Disordered" evidence="6">
    <location>
        <begin position="1"/>
        <end position="134"/>
    </location>
</feature>
<comment type="subcellular location">
    <subcellularLocation>
        <location evidence="1">Membrane</location>
        <topology evidence="1">Multi-pass membrane protein</topology>
    </subcellularLocation>
</comment>
<dbReference type="GO" id="GO:0015179">
    <property type="term" value="F:L-amino acid transmembrane transporter activity"/>
    <property type="evidence" value="ECO:0007669"/>
    <property type="project" value="TreeGrafter"/>
</dbReference>
<dbReference type="AlphaFoldDB" id="A0A1R1XRV1"/>
<feature type="region of interest" description="Disordered" evidence="6">
    <location>
        <begin position="177"/>
        <end position="275"/>
    </location>
</feature>
<evidence type="ECO:0000256" key="6">
    <source>
        <dbReference type="SAM" id="MobiDB-lite"/>
    </source>
</evidence>
<evidence type="ECO:0000256" key="5">
    <source>
        <dbReference type="ARBA" id="ARBA00023136"/>
    </source>
</evidence>
<dbReference type="OrthoDB" id="1684102at2759"/>
<feature type="compositionally biased region" description="Polar residues" evidence="6">
    <location>
        <begin position="41"/>
        <end position="68"/>
    </location>
</feature>
<feature type="transmembrane region" description="Helical" evidence="7">
    <location>
        <begin position="747"/>
        <end position="764"/>
    </location>
</feature>
<dbReference type="STRING" id="133412.A0A1R1XRV1"/>
<dbReference type="EMBL" id="LSSN01002067">
    <property type="protein sequence ID" value="OMJ17370.1"/>
    <property type="molecule type" value="Genomic_DNA"/>
</dbReference>
<evidence type="ECO:0000256" key="1">
    <source>
        <dbReference type="ARBA" id="ARBA00004141"/>
    </source>
</evidence>
<dbReference type="Gene3D" id="1.20.1740.10">
    <property type="entry name" value="Amino acid/polyamine transporter I"/>
    <property type="match status" value="1"/>
</dbReference>
<reference evidence="9 10" key="1">
    <citation type="submission" date="2017-01" db="EMBL/GenBank/DDBJ databases">
        <authorList>
            <person name="Mah S.A."/>
            <person name="Swanson W.J."/>
            <person name="Moy G.W."/>
            <person name="Vacquier V.D."/>
        </authorList>
    </citation>
    <scope>NUCLEOTIDE SEQUENCE [LARGE SCALE GENOMIC DNA]</scope>
    <source>
        <strain evidence="9 10">GSMNP</strain>
    </source>
</reference>
<feature type="compositionally biased region" description="Polar residues" evidence="6">
    <location>
        <begin position="256"/>
        <end position="271"/>
    </location>
</feature>
<comment type="caution">
    <text evidence="9">The sequence shown here is derived from an EMBL/GenBank/DDBJ whole genome shotgun (WGS) entry which is preliminary data.</text>
</comment>
<feature type="transmembrane region" description="Helical" evidence="7">
    <location>
        <begin position="770"/>
        <end position="795"/>
    </location>
</feature>
<feature type="transmembrane region" description="Helical" evidence="7">
    <location>
        <begin position="807"/>
        <end position="825"/>
    </location>
</feature>
<comment type="similarity">
    <text evidence="2">Belongs to the amino acid/polyamine transporter 2 family.</text>
</comment>
<feature type="compositionally biased region" description="Polar residues" evidence="6">
    <location>
        <begin position="177"/>
        <end position="200"/>
    </location>
</feature>
<feature type="transmembrane region" description="Helical" evidence="7">
    <location>
        <begin position="560"/>
        <end position="577"/>
    </location>
</feature>
<feature type="transmembrane region" description="Helical" evidence="7">
    <location>
        <begin position="520"/>
        <end position="540"/>
    </location>
</feature>
<protein>
    <submittedName>
        <fullName evidence="9">Vacuolar amino acid transporter 3</fullName>
    </submittedName>
</protein>
<sequence>MDHNNSDHDSKKLQELSNAPDNSEPAPIGSIPIRLPKNAVGNFSESSKFQQATTALSETPQEMSSSLGKGSPGVWSIDPKPTPSDGSKTGLAGIDSVISNGNSNSPKLGSSLTTGLLNSSTLAQPAPKKPKGKLNVTFKTANSNFDSQSDFAGSYEVNKHETARLLKRHLVTTDSSITNSNQFPEMPNDISSSPTYGSLSKSDRKKNSNAVAADSYDDSSCVESYRPKIKSSKKYKRRASGNSFPKDSEADEYDSLLSSNDSGDENVASTSAERHKKVKTLVNPLTLQSGDITHSLYKWQRDNSKKDNYSNIKRNKSYSVVKDLSNSNDPEFSLPFTSQDINQPGGFRRYYVRQRAINEGRDLPEGMTSSFVDFISLYGHFAGGNYPSDEDETDSELDFDSDEERSEYYSQLNRVMSARASGSGYGSIPRERSTAQLRPESKASSKKAFFLLIKAFVGTGVLFLPKSFHNGGLLFSIFLMAVIAYLALHCMLLLVECHSKLKMSYGDIGYHLMGEKVRTIVLASIVISQIGFCCAYSIFVATNTRFLFNTFTDCKMNFPLSFWILIQFIIYIPMSMVRKIKNFSILALIADVFIVIGIGYLFYYDGHVLAKNGISDIVMFNPVTFPMLVGTAVFSFEGIGLVIPVVDSMKKPSEFPKVLSLTVFVSAVIFISVASFSYMAFGESVETVILLNLTEGGHATTFIQFLYSIAIIFSVPLQLFPAIRILEENMFTKSGKRNNMVKWQKNVFRLGLCLLVAATSIFVSEQLDEFVSIIGSFACVPLSFIYPSIFHYYAIDTNSRATKIKDICLFIFGIFTMFYVTNLTLTHWGKGTPPVDQCPNTNYAFKF</sequence>
<dbReference type="InterPro" id="IPR013057">
    <property type="entry name" value="AA_transpt_TM"/>
</dbReference>
<feature type="transmembrane region" description="Helical" evidence="7">
    <location>
        <begin position="701"/>
        <end position="726"/>
    </location>
</feature>
<evidence type="ECO:0000256" key="7">
    <source>
        <dbReference type="SAM" id="Phobius"/>
    </source>
</evidence>
<feature type="compositionally biased region" description="Basic residues" evidence="6">
    <location>
        <begin position="227"/>
        <end position="239"/>
    </location>
</feature>
<feature type="transmembrane region" description="Helical" evidence="7">
    <location>
        <begin position="471"/>
        <end position="495"/>
    </location>
</feature>
<keyword evidence="10" id="KW-1185">Reference proteome</keyword>
<keyword evidence="5 7" id="KW-0472">Membrane</keyword>
<gene>
    <name evidence="9" type="ORF">AYI70_g6023</name>
</gene>
<evidence type="ECO:0000256" key="3">
    <source>
        <dbReference type="ARBA" id="ARBA00022692"/>
    </source>
</evidence>
<feature type="compositionally biased region" description="Low complexity" evidence="6">
    <location>
        <begin position="108"/>
        <end position="122"/>
    </location>
</feature>
<dbReference type="PANTHER" id="PTHR22950:SF666">
    <property type="entry name" value="VACUOLAR AMINO ACID TRANSPORTER 4"/>
    <property type="match status" value="1"/>
</dbReference>
<evidence type="ECO:0000313" key="9">
    <source>
        <dbReference type="EMBL" id="OMJ17370.1"/>
    </source>
</evidence>
<feature type="transmembrane region" description="Helical" evidence="7">
    <location>
        <begin position="584"/>
        <end position="603"/>
    </location>
</feature>